<name>A0ABZ0SDL7_9GAMM</name>
<gene>
    <name evidence="2" type="ORF">Thiowin_04224</name>
</gene>
<evidence type="ECO:0000313" key="2">
    <source>
        <dbReference type="EMBL" id="WPL19118.1"/>
    </source>
</evidence>
<evidence type="ECO:0008006" key="4">
    <source>
        <dbReference type="Google" id="ProtNLM"/>
    </source>
</evidence>
<reference evidence="2 3" key="1">
    <citation type="journal article" date="2023" name="Microorganisms">
        <title>Thiorhodovibrio frisius and Trv. litoralis spp. nov., Two Novel Members from a Clade of Fastidious Purple Sulfur Bacteria That Exhibit Unique Red-Shifted Light-Harvesting Capabilities.</title>
        <authorList>
            <person name="Methner A."/>
            <person name="Kuzyk S.B."/>
            <person name="Petersen J."/>
            <person name="Bauer S."/>
            <person name="Brinkmann H."/>
            <person name="Sichau K."/>
            <person name="Wanner G."/>
            <person name="Wolf J."/>
            <person name="Neumann-Schaal M."/>
            <person name="Henke P."/>
            <person name="Tank M."/>
            <person name="Sproer C."/>
            <person name="Bunk B."/>
            <person name="Overmann J."/>
        </authorList>
    </citation>
    <scope>NUCLEOTIDE SEQUENCE [LARGE SCALE GENOMIC DNA]</scope>
    <source>
        <strain evidence="2 3">DSM 6702</strain>
    </source>
</reference>
<dbReference type="EMBL" id="CP121472">
    <property type="protein sequence ID" value="WPL19118.1"/>
    <property type="molecule type" value="Genomic_DNA"/>
</dbReference>
<sequence>MMSHSNIRNKNALGGRNLCLALIFLSLTTAGSAALAGPVSNWNYVMNAAFTSAVFTGSASDPGLEIFDPDGDGKGYEISWGAEYDDVSSFSIQNTVYLSCSSPNCDQRQEGEFLTVSNDWLDNRSALTIGSGTDQRDENRIGGGESSGDLALDGAYGQGSNITHWNNPIWRQYRDLMRGSILIDLSLTPDGSNQSFDFDLSFSFDFVESANAGIKGVCYDGSPGGACPDLFQIAESDALSLLNNSFVYDNNRYYVSILVTDGNGGASPIGHLADGECGLRASGPQDGCRGWRTAEEEATTVQFAVSITTTPVPSPAPIALLALGFVAMGFARQASVRI</sequence>
<dbReference type="NCBIfam" id="NF038125">
    <property type="entry name" value="PEP_CTERM_THxN"/>
    <property type="match status" value="1"/>
</dbReference>
<proteinExistence type="predicted"/>
<accession>A0ABZ0SDL7</accession>
<organism evidence="2 3">
    <name type="scientific">Thiorhodovibrio winogradskyi</name>
    <dbReference type="NCBI Taxonomy" id="77007"/>
    <lineage>
        <taxon>Bacteria</taxon>
        <taxon>Pseudomonadati</taxon>
        <taxon>Pseudomonadota</taxon>
        <taxon>Gammaproteobacteria</taxon>
        <taxon>Chromatiales</taxon>
        <taxon>Chromatiaceae</taxon>
        <taxon>Thiorhodovibrio</taxon>
    </lineage>
</organism>
<keyword evidence="1" id="KW-0732">Signal</keyword>
<dbReference type="Proteomes" id="UP001432180">
    <property type="component" value="Chromosome"/>
</dbReference>
<protein>
    <recommendedName>
        <fullName evidence="4">PEP-CTERM protein-sorting domain-containing protein</fullName>
    </recommendedName>
</protein>
<feature type="signal peptide" evidence="1">
    <location>
        <begin position="1"/>
        <end position="36"/>
    </location>
</feature>
<evidence type="ECO:0000256" key="1">
    <source>
        <dbReference type="SAM" id="SignalP"/>
    </source>
</evidence>
<evidence type="ECO:0000313" key="3">
    <source>
        <dbReference type="Proteomes" id="UP001432180"/>
    </source>
</evidence>
<feature type="chain" id="PRO_5046134642" description="PEP-CTERM protein-sorting domain-containing protein" evidence="1">
    <location>
        <begin position="37"/>
        <end position="338"/>
    </location>
</feature>
<keyword evidence="3" id="KW-1185">Reference proteome</keyword>